<feature type="region of interest" description="Disordered" evidence="1">
    <location>
        <begin position="169"/>
        <end position="286"/>
    </location>
</feature>
<proteinExistence type="predicted"/>
<evidence type="ECO:0000256" key="1">
    <source>
        <dbReference type="SAM" id="MobiDB-lite"/>
    </source>
</evidence>
<feature type="compositionally biased region" description="Polar residues" evidence="1">
    <location>
        <begin position="122"/>
        <end position="141"/>
    </location>
</feature>
<evidence type="ECO:0000313" key="2">
    <source>
        <dbReference type="EMBL" id="CDF32386.1"/>
    </source>
</evidence>
<feature type="compositionally biased region" description="Basic and acidic residues" evidence="1">
    <location>
        <begin position="202"/>
        <end position="249"/>
    </location>
</feature>
<evidence type="ECO:0000313" key="3">
    <source>
        <dbReference type="Proteomes" id="UP000012073"/>
    </source>
</evidence>
<feature type="region of interest" description="Disordered" evidence="1">
    <location>
        <begin position="112"/>
        <end position="146"/>
    </location>
</feature>
<dbReference type="Gramene" id="CDF32386">
    <property type="protein sequence ID" value="CDF32386"/>
    <property type="gene ID" value="CHC_T00008152001"/>
</dbReference>
<gene>
    <name evidence="2" type="ORF">CHC_T00008152001</name>
</gene>
<feature type="region of interest" description="Disordered" evidence="1">
    <location>
        <begin position="48"/>
        <end position="68"/>
    </location>
</feature>
<feature type="compositionally biased region" description="Acidic residues" evidence="1">
    <location>
        <begin position="256"/>
        <end position="284"/>
    </location>
</feature>
<dbReference type="KEGG" id="ccp:CHC_T00008152001"/>
<sequence length="318" mass="36597">MQFVERRDKKKEINVPHTSDYSDLFGDDYLVGIDLKCVTKMKEESAKAAKEAEKIHAEHEAQRQKRLKEAEEIAREAAEMKRRGVNQKETNVWRLKATEKDWVAVDIPTNALTPSERAHLKASSSSAQPSRLGVASNSGITKVSKAKREALGAAEIAKKKAALRQSILAATGGAKPARTNRVRSVSSSPERRPMPSGKRKRALDDDRRSLDRRSGDRRPAERRLVSDRKYDRSARDDRRPKKPRYDDRSMGYNSEEWGDELDGDDDDNDEDLFGIEALDREEEESARLAAIEDRRELRLDAQRRKEKKRRREEYERRR</sequence>
<name>R7Q4T3_CHOCR</name>
<protein>
    <submittedName>
        <fullName evidence="2">Uncharacterized protein</fullName>
    </submittedName>
</protein>
<organism evidence="2 3">
    <name type="scientific">Chondrus crispus</name>
    <name type="common">Carrageen Irish moss</name>
    <name type="synonym">Polymorpha crispa</name>
    <dbReference type="NCBI Taxonomy" id="2769"/>
    <lineage>
        <taxon>Eukaryota</taxon>
        <taxon>Rhodophyta</taxon>
        <taxon>Florideophyceae</taxon>
        <taxon>Rhodymeniophycidae</taxon>
        <taxon>Gigartinales</taxon>
        <taxon>Gigartinaceae</taxon>
        <taxon>Chondrus</taxon>
    </lineage>
</organism>
<dbReference type="GeneID" id="17319764"/>
<dbReference type="RefSeq" id="XP_005712051.1">
    <property type="nucleotide sequence ID" value="XM_005711994.1"/>
</dbReference>
<accession>R7Q4T3</accession>
<dbReference type="OrthoDB" id="10685220at2759"/>
<dbReference type="Proteomes" id="UP000012073">
    <property type="component" value="Unassembled WGS sequence"/>
</dbReference>
<dbReference type="EMBL" id="HG001489">
    <property type="protein sequence ID" value="CDF32386.1"/>
    <property type="molecule type" value="Genomic_DNA"/>
</dbReference>
<dbReference type="AlphaFoldDB" id="R7Q4T3"/>
<reference evidence="3" key="1">
    <citation type="journal article" date="2013" name="Proc. Natl. Acad. Sci. U.S.A.">
        <title>Genome structure and metabolic features in the red seaweed Chondrus crispus shed light on evolution of the Archaeplastida.</title>
        <authorList>
            <person name="Collen J."/>
            <person name="Porcel B."/>
            <person name="Carre W."/>
            <person name="Ball S.G."/>
            <person name="Chaparro C."/>
            <person name="Tonon T."/>
            <person name="Barbeyron T."/>
            <person name="Michel G."/>
            <person name="Noel B."/>
            <person name="Valentin K."/>
            <person name="Elias M."/>
            <person name="Artiguenave F."/>
            <person name="Arun A."/>
            <person name="Aury J.M."/>
            <person name="Barbosa-Neto J.F."/>
            <person name="Bothwell J.H."/>
            <person name="Bouget F.Y."/>
            <person name="Brillet L."/>
            <person name="Cabello-Hurtado F."/>
            <person name="Capella-Gutierrez S."/>
            <person name="Charrier B."/>
            <person name="Cladiere L."/>
            <person name="Cock J.M."/>
            <person name="Coelho S.M."/>
            <person name="Colleoni C."/>
            <person name="Czjzek M."/>
            <person name="Da Silva C."/>
            <person name="Delage L."/>
            <person name="Denoeud F."/>
            <person name="Deschamps P."/>
            <person name="Dittami S.M."/>
            <person name="Gabaldon T."/>
            <person name="Gachon C.M."/>
            <person name="Groisillier A."/>
            <person name="Herve C."/>
            <person name="Jabbari K."/>
            <person name="Katinka M."/>
            <person name="Kloareg B."/>
            <person name="Kowalczyk N."/>
            <person name="Labadie K."/>
            <person name="Leblanc C."/>
            <person name="Lopez P.J."/>
            <person name="McLachlan D.H."/>
            <person name="Meslet-Cladiere L."/>
            <person name="Moustafa A."/>
            <person name="Nehr Z."/>
            <person name="Nyvall Collen P."/>
            <person name="Panaud O."/>
            <person name="Partensky F."/>
            <person name="Poulain J."/>
            <person name="Rensing S.A."/>
            <person name="Rousvoal S."/>
            <person name="Samson G."/>
            <person name="Symeonidi A."/>
            <person name="Weissenbach J."/>
            <person name="Zambounis A."/>
            <person name="Wincker P."/>
            <person name="Boyen C."/>
        </authorList>
    </citation>
    <scope>NUCLEOTIDE SEQUENCE [LARGE SCALE GENOMIC DNA]</scope>
    <source>
        <strain evidence="3">cv. Stackhouse</strain>
    </source>
</reference>
<keyword evidence="3" id="KW-1185">Reference proteome</keyword>